<dbReference type="InterPro" id="IPR050389">
    <property type="entry name" value="LysR-type_TF"/>
</dbReference>
<evidence type="ECO:0000313" key="6">
    <source>
        <dbReference type="EMBL" id="PMJ68328.1"/>
    </source>
</evidence>
<dbReference type="InterPro" id="IPR036388">
    <property type="entry name" value="WH-like_DNA-bd_sf"/>
</dbReference>
<dbReference type="InterPro" id="IPR005119">
    <property type="entry name" value="LysR_subst-bd"/>
</dbReference>
<keyword evidence="2" id="KW-0805">Transcription regulation</keyword>
<dbReference type="Pfam" id="PF03466">
    <property type="entry name" value="LysR_substrate"/>
    <property type="match status" value="1"/>
</dbReference>
<dbReference type="GO" id="GO:0003677">
    <property type="term" value="F:DNA binding"/>
    <property type="evidence" value="ECO:0007669"/>
    <property type="project" value="UniProtKB-KW"/>
</dbReference>
<dbReference type="AlphaFoldDB" id="A0A2N7FG98"/>
<dbReference type="Pfam" id="PF00126">
    <property type="entry name" value="HTH_1"/>
    <property type="match status" value="1"/>
</dbReference>
<feature type="domain" description="HTH lysR-type" evidence="5">
    <location>
        <begin position="8"/>
        <end position="65"/>
    </location>
</feature>
<dbReference type="Gene3D" id="3.40.190.10">
    <property type="entry name" value="Periplasmic binding protein-like II"/>
    <property type="match status" value="2"/>
</dbReference>
<dbReference type="InterPro" id="IPR036390">
    <property type="entry name" value="WH_DNA-bd_sf"/>
</dbReference>
<evidence type="ECO:0000256" key="4">
    <source>
        <dbReference type="ARBA" id="ARBA00023163"/>
    </source>
</evidence>
<dbReference type="SUPFAM" id="SSF46785">
    <property type="entry name" value="Winged helix' DNA-binding domain"/>
    <property type="match status" value="1"/>
</dbReference>
<organism evidence="6 7">
    <name type="scientific">Vibrio splendidus</name>
    <dbReference type="NCBI Taxonomy" id="29497"/>
    <lineage>
        <taxon>Bacteria</taxon>
        <taxon>Pseudomonadati</taxon>
        <taxon>Pseudomonadota</taxon>
        <taxon>Gammaproteobacteria</taxon>
        <taxon>Vibrionales</taxon>
        <taxon>Vibrionaceae</taxon>
        <taxon>Vibrio</taxon>
    </lineage>
</organism>
<comment type="similarity">
    <text evidence="1">Belongs to the LysR transcriptional regulatory family.</text>
</comment>
<dbReference type="PROSITE" id="PS50931">
    <property type="entry name" value="HTH_LYSR"/>
    <property type="match status" value="1"/>
</dbReference>
<dbReference type="Proteomes" id="UP000235330">
    <property type="component" value="Unassembled WGS sequence"/>
</dbReference>
<dbReference type="Gene3D" id="1.10.10.10">
    <property type="entry name" value="Winged helix-like DNA-binding domain superfamily/Winged helix DNA-binding domain"/>
    <property type="match status" value="1"/>
</dbReference>
<dbReference type="SUPFAM" id="SSF53850">
    <property type="entry name" value="Periplasmic binding protein-like II"/>
    <property type="match status" value="1"/>
</dbReference>
<comment type="caution">
    <text evidence="6">The sequence shown here is derived from an EMBL/GenBank/DDBJ whole genome shotgun (WGS) entry which is preliminary data.</text>
</comment>
<evidence type="ECO:0000313" key="7">
    <source>
        <dbReference type="Proteomes" id="UP000235330"/>
    </source>
</evidence>
<gene>
    <name evidence="6" type="ORF">BCU17_00650</name>
</gene>
<accession>A0A2N7FG98</accession>
<dbReference type="InterPro" id="IPR000847">
    <property type="entry name" value="LysR_HTH_N"/>
</dbReference>
<dbReference type="PANTHER" id="PTHR30118">
    <property type="entry name" value="HTH-TYPE TRANSCRIPTIONAL REGULATOR LEUO-RELATED"/>
    <property type="match status" value="1"/>
</dbReference>
<proteinExistence type="inferred from homology"/>
<keyword evidence="4" id="KW-0804">Transcription</keyword>
<sequence>MDRGFRNLDLNLLKTLVVLYQERNTRLAAERLFTTQPSVSRALTKLREHFQQELFIRNQYGLTPTPEGDKICREVNQALQVLEQSVALHTFSPERAEGKLSISLNHFMAERYASTLYRNISRLAPNLQLEIESWNQASLSKLVQGELDFGVNFYGIDAPKELVSNSLGREAFSLYMRKGHPYLDNVRLEALSDYPLASVLISNWNQKESRVEKILRKAKVPITVALRSENVHAIIRSLADGNLIFPAISGLLDENNQPNIVSIPIQEILDVPAVEFDRSLFYHQKNRSSEFHLWVMTQLEEVFATE</sequence>
<evidence type="ECO:0000256" key="2">
    <source>
        <dbReference type="ARBA" id="ARBA00023015"/>
    </source>
</evidence>
<reference evidence="7" key="1">
    <citation type="submission" date="2016-07" db="EMBL/GenBank/DDBJ databases">
        <title>Nontailed viruses are major unrecognized killers of bacteria in the ocean.</title>
        <authorList>
            <person name="Kauffman K."/>
            <person name="Hussain F."/>
            <person name="Yang J."/>
            <person name="Arevalo P."/>
            <person name="Brown J."/>
            <person name="Cutler M."/>
            <person name="Kelly L."/>
            <person name="Polz M.F."/>
        </authorList>
    </citation>
    <scope>NUCLEOTIDE SEQUENCE [LARGE SCALE GENOMIC DNA]</scope>
    <source>
        <strain evidence="7">10N.261.55.E11</strain>
    </source>
</reference>
<evidence type="ECO:0000256" key="3">
    <source>
        <dbReference type="ARBA" id="ARBA00023125"/>
    </source>
</evidence>
<evidence type="ECO:0000259" key="5">
    <source>
        <dbReference type="PROSITE" id="PS50931"/>
    </source>
</evidence>
<dbReference type="EMBL" id="MCWU01000013">
    <property type="protein sequence ID" value="PMJ68328.1"/>
    <property type="molecule type" value="Genomic_DNA"/>
</dbReference>
<dbReference type="GO" id="GO:0003700">
    <property type="term" value="F:DNA-binding transcription factor activity"/>
    <property type="evidence" value="ECO:0007669"/>
    <property type="project" value="InterPro"/>
</dbReference>
<name>A0A2N7FG98_VIBSP</name>
<protein>
    <recommendedName>
        <fullName evidence="5">HTH lysR-type domain-containing protein</fullName>
    </recommendedName>
</protein>
<evidence type="ECO:0000256" key="1">
    <source>
        <dbReference type="ARBA" id="ARBA00009437"/>
    </source>
</evidence>
<keyword evidence="3" id="KW-0238">DNA-binding</keyword>
<dbReference type="RefSeq" id="WP_102515701.1">
    <property type="nucleotide sequence ID" value="NZ_CAWNSM010000013.1"/>
</dbReference>
<dbReference type="PANTHER" id="PTHR30118:SF15">
    <property type="entry name" value="TRANSCRIPTIONAL REGULATORY PROTEIN"/>
    <property type="match status" value="1"/>
</dbReference>